<dbReference type="EMBL" id="JXTB01000077">
    <property type="protein sequence ID" value="PON66784.1"/>
    <property type="molecule type" value="Genomic_DNA"/>
</dbReference>
<keyword evidence="1" id="KW-0732">Signal</keyword>
<sequence length="70" mass="8072">MGSSVKSLFISDYIAIRFLLLLLLLPSSSSTTEPPTERSLAPLFKSPTRYRIDWAYKILGLWPQYPHKPY</sequence>
<evidence type="ECO:0000313" key="3">
    <source>
        <dbReference type="Proteomes" id="UP000237105"/>
    </source>
</evidence>
<organism evidence="2 3">
    <name type="scientific">Parasponia andersonii</name>
    <name type="common">Sponia andersonii</name>
    <dbReference type="NCBI Taxonomy" id="3476"/>
    <lineage>
        <taxon>Eukaryota</taxon>
        <taxon>Viridiplantae</taxon>
        <taxon>Streptophyta</taxon>
        <taxon>Embryophyta</taxon>
        <taxon>Tracheophyta</taxon>
        <taxon>Spermatophyta</taxon>
        <taxon>Magnoliopsida</taxon>
        <taxon>eudicotyledons</taxon>
        <taxon>Gunneridae</taxon>
        <taxon>Pentapetalae</taxon>
        <taxon>rosids</taxon>
        <taxon>fabids</taxon>
        <taxon>Rosales</taxon>
        <taxon>Cannabaceae</taxon>
        <taxon>Parasponia</taxon>
    </lineage>
</organism>
<dbReference type="AlphaFoldDB" id="A0A2P5D0G6"/>
<proteinExistence type="predicted"/>
<comment type="caution">
    <text evidence="2">The sequence shown here is derived from an EMBL/GenBank/DDBJ whole genome shotgun (WGS) entry which is preliminary data.</text>
</comment>
<feature type="signal peptide" evidence="1">
    <location>
        <begin position="1"/>
        <end position="30"/>
    </location>
</feature>
<evidence type="ECO:0000256" key="1">
    <source>
        <dbReference type="SAM" id="SignalP"/>
    </source>
</evidence>
<keyword evidence="3" id="KW-1185">Reference proteome</keyword>
<protein>
    <submittedName>
        <fullName evidence="2">Uncharacterized protein</fullName>
    </submittedName>
</protein>
<dbReference type="Proteomes" id="UP000237105">
    <property type="component" value="Unassembled WGS sequence"/>
</dbReference>
<feature type="chain" id="PRO_5015195201" evidence="1">
    <location>
        <begin position="31"/>
        <end position="70"/>
    </location>
</feature>
<name>A0A2P5D0G6_PARAD</name>
<reference evidence="3" key="1">
    <citation type="submission" date="2016-06" db="EMBL/GenBank/DDBJ databases">
        <title>Parallel loss of symbiosis genes in relatives of nitrogen-fixing non-legume Parasponia.</title>
        <authorList>
            <person name="Van Velzen R."/>
            <person name="Holmer R."/>
            <person name="Bu F."/>
            <person name="Rutten L."/>
            <person name="Van Zeijl A."/>
            <person name="Liu W."/>
            <person name="Santuari L."/>
            <person name="Cao Q."/>
            <person name="Sharma T."/>
            <person name="Shen D."/>
            <person name="Roswanjaya Y."/>
            <person name="Wardhani T."/>
            <person name="Kalhor M.S."/>
            <person name="Jansen J."/>
            <person name="Van den Hoogen J."/>
            <person name="Gungor B."/>
            <person name="Hartog M."/>
            <person name="Hontelez J."/>
            <person name="Verver J."/>
            <person name="Yang W.-C."/>
            <person name="Schijlen E."/>
            <person name="Repin R."/>
            <person name="Schilthuizen M."/>
            <person name="Schranz E."/>
            <person name="Heidstra R."/>
            <person name="Miyata K."/>
            <person name="Fedorova E."/>
            <person name="Kohlen W."/>
            <person name="Bisseling T."/>
            <person name="Smit S."/>
            <person name="Geurts R."/>
        </authorList>
    </citation>
    <scope>NUCLEOTIDE SEQUENCE [LARGE SCALE GENOMIC DNA]</scope>
    <source>
        <strain evidence="3">cv. WU1-14</strain>
    </source>
</reference>
<gene>
    <name evidence="2" type="ORF">PanWU01x14_108210</name>
</gene>
<evidence type="ECO:0000313" key="2">
    <source>
        <dbReference type="EMBL" id="PON66784.1"/>
    </source>
</evidence>
<accession>A0A2P5D0G6</accession>